<evidence type="ECO:0000313" key="1">
    <source>
        <dbReference type="EMBL" id="GGN92280.1"/>
    </source>
</evidence>
<keyword evidence="2" id="KW-1185">Reference proteome</keyword>
<sequence>MSAYCRLLGYTGRAPYNIRHPHPKPFQFGYKKEEILFKTDELMDREDERNG</sequence>
<evidence type="ECO:0000313" key="2">
    <source>
        <dbReference type="Proteomes" id="UP000606653"/>
    </source>
</evidence>
<dbReference type="Proteomes" id="UP000606653">
    <property type="component" value="Unassembled WGS sequence"/>
</dbReference>
<reference evidence="2" key="1">
    <citation type="journal article" date="2019" name="Int. J. Syst. Evol. Microbiol.">
        <title>The Global Catalogue of Microorganisms (GCM) 10K type strain sequencing project: providing services to taxonomists for standard genome sequencing and annotation.</title>
        <authorList>
            <consortium name="The Broad Institute Genomics Platform"/>
            <consortium name="The Broad Institute Genome Sequencing Center for Infectious Disease"/>
            <person name="Wu L."/>
            <person name="Ma J."/>
        </authorList>
    </citation>
    <scope>NUCLEOTIDE SEQUENCE [LARGE SCALE GENOMIC DNA]</scope>
    <source>
        <strain evidence="2">CGMCC 1.6964</strain>
    </source>
</reference>
<comment type="caution">
    <text evidence="1">The sequence shown here is derived from an EMBL/GenBank/DDBJ whole genome shotgun (WGS) entry which is preliminary data.</text>
</comment>
<name>A0ABQ2KW52_9BACL</name>
<gene>
    <name evidence="1" type="ORF">GCM10010969_04620</name>
</gene>
<organism evidence="1 2">
    <name type="scientific">Saccharibacillus kuerlensis</name>
    <dbReference type="NCBI Taxonomy" id="459527"/>
    <lineage>
        <taxon>Bacteria</taxon>
        <taxon>Bacillati</taxon>
        <taxon>Bacillota</taxon>
        <taxon>Bacilli</taxon>
        <taxon>Bacillales</taxon>
        <taxon>Paenibacillaceae</taxon>
        <taxon>Saccharibacillus</taxon>
    </lineage>
</organism>
<accession>A0ABQ2KW52</accession>
<proteinExistence type="predicted"/>
<dbReference type="EMBL" id="BMLN01000001">
    <property type="protein sequence ID" value="GGN92280.1"/>
    <property type="molecule type" value="Genomic_DNA"/>
</dbReference>
<protein>
    <submittedName>
        <fullName evidence="1">Uncharacterized protein</fullName>
    </submittedName>
</protein>